<proteinExistence type="predicted"/>
<dbReference type="Proteomes" id="UP000215196">
    <property type="component" value="Chromosome 1"/>
</dbReference>
<reference evidence="1 2" key="1">
    <citation type="submission" date="2017-06" db="EMBL/GenBank/DDBJ databases">
        <authorList>
            <consortium name="Pathogen Informatics"/>
        </authorList>
    </citation>
    <scope>NUCLEOTIDE SEQUENCE [LARGE SCALE GENOMIC DNA]</scope>
    <source>
        <strain evidence="1 2">NCTC13490</strain>
    </source>
</reference>
<dbReference type="EMBL" id="LT906465">
    <property type="protein sequence ID" value="SNV51153.1"/>
    <property type="molecule type" value="Genomic_DNA"/>
</dbReference>
<evidence type="ECO:0008006" key="3">
    <source>
        <dbReference type="Google" id="ProtNLM"/>
    </source>
</evidence>
<dbReference type="RefSeq" id="WP_258454384.1">
    <property type="nucleotide sequence ID" value="NZ_LT906465.1"/>
</dbReference>
<sequence>MIKLSAQCNFVPEEQRNILQAEMKTSTKNVRLFIRLQKEKKEAWKKLCDTRNISLTNFIIDSVEQKMLSDERRKVLAFIEKQDNLFAKIENNINQVARIANSQKFISETELNSFNQKLEKIAELKNQQNQIFLKIYEMMSDAS</sequence>
<accession>A0A239XYJ8</accession>
<dbReference type="KEGG" id="ctak:4412677_02616"/>
<evidence type="ECO:0000313" key="1">
    <source>
        <dbReference type="EMBL" id="SNV51153.1"/>
    </source>
</evidence>
<dbReference type="AlphaFoldDB" id="A0A239XYJ8"/>
<name>A0A239XYJ8_9FLAO</name>
<protein>
    <recommendedName>
        <fullName evidence="3">Plasmid mobilization relaxosome protein MobC</fullName>
    </recommendedName>
</protein>
<gene>
    <name evidence="1" type="ORF">SAMEA4412677_02616</name>
</gene>
<keyword evidence="2" id="KW-1185">Reference proteome</keyword>
<evidence type="ECO:0000313" key="2">
    <source>
        <dbReference type="Proteomes" id="UP000215196"/>
    </source>
</evidence>
<organism evidence="1 2">
    <name type="scientific">Chryseobacterium taklimakanense</name>
    <dbReference type="NCBI Taxonomy" id="536441"/>
    <lineage>
        <taxon>Bacteria</taxon>
        <taxon>Pseudomonadati</taxon>
        <taxon>Bacteroidota</taxon>
        <taxon>Flavobacteriia</taxon>
        <taxon>Flavobacteriales</taxon>
        <taxon>Weeksellaceae</taxon>
        <taxon>Chryseobacterium group</taxon>
        <taxon>Chryseobacterium</taxon>
    </lineage>
</organism>